<evidence type="ECO:0000313" key="7">
    <source>
        <dbReference type="EMBL" id="MCI0182359.1"/>
    </source>
</evidence>
<evidence type="ECO:0000256" key="3">
    <source>
        <dbReference type="ARBA" id="ARBA00022801"/>
    </source>
</evidence>
<feature type="domain" description="Peptidase S9 prolyl oligopeptidase catalytic" evidence="5">
    <location>
        <begin position="468"/>
        <end position="681"/>
    </location>
</feature>
<keyword evidence="4" id="KW-0720">Serine protease</keyword>
<dbReference type="PANTHER" id="PTHR11757:SF19">
    <property type="entry name" value="PROLYL ENDOPEPTIDASE-LIKE"/>
    <property type="match status" value="1"/>
</dbReference>
<dbReference type="EC" id="3.4.21.83" evidence="7"/>
<dbReference type="InterPro" id="IPR002471">
    <property type="entry name" value="Pept_S9_AS"/>
</dbReference>
<evidence type="ECO:0000256" key="4">
    <source>
        <dbReference type="ARBA" id="ARBA00022825"/>
    </source>
</evidence>
<dbReference type="PRINTS" id="PR00862">
    <property type="entry name" value="PROLIGOPTASE"/>
</dbReference>
<evidence type="ECO:0000313" key="8">
    <source>
        <dbReference type="Proteomes" id="UP001139263"/>
    </source>
</evidence>
<dbReference type="InterPro" id="IPR051543">
    <property type="entry name" value="Serine_Peptidase_S9A"/>
</dbReference>
<proteinExistence type="inferred from homology"/>
<dbReference type="Gene3D" id="2.130.10.120">
    <property type="entry name" value="Prolyl oligopeptidase, N-terminal domain"/>
    <property type="match status" value="1"/>
</dbReference>
<dbReference type="Pfam" id="PF00326">
    <property type="entry name" value="Peptidase_S9"/>
    <property type="match status" value="1"/>
</dbReference>
<evidence type="ECO:0000256" key="2">
    <source>
        <dbReference type="ARBA" id="ARBA00022670"/>
    </source>
</evidence>
<name>A0A9X1V7D8_9BACL</name>
<feature type="domain" description="Peptidase S9A N-terminal" evidence="6">
    <location>
        <begin position="7"/>
        <end position="406"/>
    </location>
</feature>
<dbReference type="InterPro" id="IPR001375">
    <property type="entry name" value="Peptidase_S9_cat"/>
</dbReference>
<keyword evidence="3 7" id="KW-0378">Hydrolase</keyword>
<dbReference type="SUPFAM" id="SSF53474">
    <property type="entry name" value="alpha/beta-Hydrolases"/>
    <property type="match status" value="1"/>
</dbReference>
<keyword evidence="2 7" id="KW-0645">Protease</keyword>
<dbReference type="SUPFAM" id="SSF50993">
    <property type="entry name" value="Peptidase/esterase 'gauge' domain"/>
    <property type="match status" value="1"/>
</dbReference>
<gene>
    <name evidence="7" type="primary">ptrB</name>
    <name evidence="7" type="ORF">MM817_00618</name>
</gene>
<dbReference type="InterPro" id="IPR023302">
    <property type="entry name" value="Pept_S9A_N"/>
</dbReference>
<evidence type="ECO:0000256" key="1">
    <source>
        <dbReference type="ARBA" id="ARBA00005228"/>
    </source>
</evidence>
<accession>A0A9X1V7D8</accession>
<dbReference type="InterPro" id="IPR029058">
    <property type="entry name" value="AB_hydrolase_fold"/>
</dbReference>
<dbReference type="EMBL" id="JALBUF010000001">
    <property type="protein sequence ID" value="MCI0182359.1"/>
    <property type="molecule type" value="Genomic_DNA"/>
</dbReference>
<dbReference type="InterPro" id="IPR002470">
    <property type="entry name" value="Peptidase_S9A"/>
</dbReference>
<dbReference type="Proteomes" id="UP001139263">
    <property type="component" value="Unassembled WGS sequence"/>
</dbReference>
<evidence type="ECO:0000259" key="6">
    <source>
        <dbReference type="Pfam" id="PF02897"/>
    </source>
</evidence>
<dbReference type="PANTHER" id="PTHR11757">
    <property type="entry name" value="PROTEASE FAMILY S9A OLIGOPEPTIDASE"/>
    <property type="match status" value="1"/>
</dbReference>
<dbReference type="RefSeq" id="WP_241711960.1">
    <property type="nucleotide sequence ID" value="NZ_JALBUF010000001.1"/>
</dbReference>
<dbReference type="Pfam" id="PF02897">
    <property type="entry name" value="Peptidase_S9_N"/>
    <property type="match status" value="1"/>
</dbReference>
<dbReference type="GO" id="GO:0004252">
    <property type="term" value="F:serine-type endopeptidase activity"/>
    <property type="evidence" value="ECO:0007669"/>
    <property type="project" value="UniProtKB-EC"/>
</dbReference>
<sequence length="682" mass="78617">MMESPIAKRIPYVHVLHDDIRRDDYYWLKERNDPEVIAYLEAENRYYEEHMQPLEELTEQLYQEMFARMDEDEIDVPIQASPYYYYSRTEKGKQYSIYARKRANSRDLLDQTLEEVILDVNTLAKEDEYLSVNALRVSPDHSKLAYLDNRDGTDRYVVCVKDLLTGEQLSDRIEDVFIDGSLEWDATGHYLFYITVDDAQRPYRLWRHHVGNAGLDELLYEEVDSTFALTLQKSRSGEYLFLKSETKTTTEVRYLRADQPTSEFHVFDARQKGIEYEIEHVGDTFLILTNKEASQFKVLQCPIETMDQASRVELFPYDASRYLQAMYPFKDAVVLFGRQDGLTQIWIYRDGSLSRLNWDEPLYTVRLAYNISYDTTEVIFHYESLLTPKITYSLNLLTGERVVLKKMSVPGSDYVSDEYTSERIFATAHDGAQIPLSVVYRKGAMNKGPAPLILYGYGSYGANSDPMFDATRLPFMDRGIIFVTAQIRGGSEMGRFWYEDGKLMKKMNTFTDFISAAQDLIQRGYTTSSQLAARGGSAGGLLMGAVINLSTDLFQVVVADVPFVDVVTTMVDDTLPLTSLEWDEWGDPREVEAYHYMKSYSPYDQVEAKDYPHLLVTTGLNDPRVAYFEPAKWVARLRVTKTDDHQLLLKTNMGAGHFGSSGRYNRLKELAGRYAFILDKIQ</sequence>
<comment type="caution">
    <text evidence="7">The sequence shown here is derived from an EMBL/GenBank/DDBJ whole genome shotgun (WGS) entry which is preliminary data.</text>
</comment>
<dbReference type="GO" id="GO:0006508">
    <property type="term" value="P:proteolysis"/>
    <property type="evidence" value="ECO:0007669"/>
    <property type="project" value="UniProtKB-KW"/>
</dbReference>
<protein>
    <submittedName>
        <fullName evidence="7">Protease 2</fullName>
        <ecNumber evidence="7">3.4.21.83</ecNumber>
    </submittedName>
</protein>
<evidence type="ECO:0000259" key="5">
    <source>
        <dbReference type="Pfam" id="PF00326"/>
    </source>
</evidence>
<comment type="similarity">
    <text evidence="1">Belongs to the peptidase S9A family.</text>
</comment>
<dbReference type="PROSITE" id="PS00708">
    <property type="entry name" value="PRO_ENDOPEP_SER"/>
    <property type="match status" value="1"/>
</dbReference>
<reference evidence="7" key="1">
    <citation type="submission" date="2022-03" db="EMBL/GenBank/DDBJ databases">
        <title>Draft Genome Sequence of Firmicute Strain S0AB, a Heterotrophic Iron/Sulfur-Oxidizing Extreme Acidophile.</title>
        <authorList>
            <person name="Vergara E."/>
            <person name="Pakostova E."/>
            <person name="Johnson D.B."/>
            <person name="Holmes D.S."/>
        </authorList>
    </citation>
    <scope>NUCLEOTIDE SEQUENCE</scope>
    <source>
        <strain evidence="7">S0AB</strain>
    </source>
</reference>
<dbReference type="Gene3D" id="3.40.50.1820">
    <property type="entry name" value="alpha/beta hydrolase"/>
    <property type="match status" value="1"/>
</dbReference>
<dbReference type="AlphaFoldDB" id="A0A9X1V7D8"/>
<keyword evidence="8" id="KW-1185">Reference proteome</keyword>
<organism evidence="7 8">
    <name type="scientific">Sulfoacidibacillus ferrooxidans</name>
    <dbReference type="NCBI Taxonomy" id="2005001"/>
    <lineage>
        <taxon>Bacteria</taxon>
        <taxon>Bacillati</taxon>
        <taxon>Bacillota</taxon>
        <taxon>Bacilli</taxon>
        <taxon>Bacillales</taxon>
        <taxon>Alicyclobacillaceae</taxon>
        <taxon>Sulfoacidibacillus</taxon>
    </lineage>
</organism>